<evidence type="ECO:0000259" key="2">
    <source>
        <dbReference type="PROSITE" id="PS51099"/>
    </source>
</evidence>
<feature type="domain" description="PTS EIIB type-2" evidence="2">
    <location>
        <begin position="2"/>
        <end position="93"/>
    </location>
</feature>
<dbReference type="AlphaFoldDB" id="A0A0A1M9R2"/>
<accession>A0A0A1M9R2</accession>
<dbReference type="STRING" id="545501.BN997_01935"/>
<gene>
    <name evidence="3" type="ORF">BN997_01935</name>
</gene>
<protein>
    <submittedName>
        <fullName evidence="3">PTS system ascorbate-specific transporter subunits IICB</fullName>
    </submittedName>
</protein>
<organism evidence="3 4">
    <name type="scientific">Oceanobacillus oncorhynchi</name>
    <dbReference type="NCBI Taxonomy" id="545501"/>
    <lineage>
        <taxon>Bacteria</taxon>
        <taxon>Bacillati</taxon>
        <taxon>Bacillota</taxon>
        <taxon>Bacilli</taxon>
        <taxon>Bacillales</taxon>
        <taxon>Bacillaceae</taxon>
        <taxon>Oceanobacillus</taxon>
    </lineage>
</organism>
<evidence type="ECO:0000313" key="3">
    <source>
        <dbReference type="EMBL" id="CEI82080.1"/>
    </source>
</evidence>
<dbReference type="Pfam" id="PF02302">
    <property type="entry name" value="PTS_IIB"/>
    <property type="match status" value="1"/>
</dbReference>
<proteinExistence type="predicted"/>
<dbReference type="Gene3D" id="3.40.50.2300">
    <property type="match status" value="1"/>
</dbReference>
<dbReference type="InterPro" id="IPR036095">
    <property type="entry name" value="PTS_EIIB-like_sf"/>
</dbReference>
<keyword evidence="4" id="KW-1185">Reference proteome</keyword>
<evidence type="ECO:0000313" key="4">
    <source>
        <dbReference type="Proteomes" id="UP000040453"/>
    </source>
</evidence>
<dbReference type="PROSITE" id="PS51099">
    <property type="entry name" value="PTS_EIIB_TYPE_2"/>
    <property type="match status" value="1"/>
</dbReference>
<dbReference type="InterPro" id="IPR003501">
    <property type="entry name" value="PTS_EIIB_2/3"/>
</dbReference>
<dbReference type="Proteomes" id="UP000040453">
    <property type="component" value="Unassembled WGS sequence"/>
</dbReference>
<dbReference type="InterPro" id="IPR013011">
    <property type="entry name" value="PTS_EIIB_2"/>
</dbReference>
<reference evidence="3 4" key="1">
    <citation type="submission" date="2014-11" db="EMBL/GenBank/DDBJ databases">
        <authorList>
            <person name="Urmite Genomes Urmite Genomes"/>
        </authorList>
    </citation>
    <scope>NUCLEOTIDE SEQUENCE [LARGE SCALE GENOMIC DNA]</scope>
    <source>
        <strain evidence="3 4">Oc5</strain>
    </source>
</reference>
<dbReference type="SUPFAM" id="SSF52794">
    <property type="entry name" value="PTS system IIB component-like"/>
    <property type="match status" value="1"/>
</dbReference>
<sequence length="98" mass="11000">MKKVLVVCSGGLGTSLVLKLQVKQHFHEWELDDVIVEQSDVSAASFMKADLIIGAKQVVQHLQVKETEILGLSFIADRALVKESLENANTVKRWRERV</sequence>
<dbReference type="GO" id="GO:0008982">
    <property type="term" value="F:protein-N(PI)-phosphohistidine-sugar phosphotransferase activity"/>
    <property type="evidence" value="ECO:0007669"/>
    <property type="project" value="InterPro"/>
</dbReference>
<evidence type="ECO:0000256" key="1">
    <source>
        <dbReference type="ARBA" id="ARBA00022679"/>
    </source>
</evidence>
<name>A0A0A1M9R2_9BACI</name>
<dbReference type="GO" id="GO:0009401">
    <property type="term" value="P:phosphoenolpyruvate-dependent sugar phosphotransferase system"/>
    <property type="evidence" value="ECO:0007669"/>
    <property type="project" value="InterPro"/>
</dbReference>
<dbReference type="EMBL" id="CDGG01000001">
    <property type="protein sequence ID" value="CEI82080.1"/>
    <property type="molecule type" value="Genomic_DNA"/>
</dbReference>
<keyword evidence="1" id="KW-0808">Transferase</keyword>
<dbReference type="OrthoDB" id="6603449at2"/>
<dbReference type="RefSeq" id="WP_042531658.1">
    <property type="nucleotide sequence ID" value="NZ_CDGG01000001.1"/>
</dbReference>